<organism evidence="1 2">
    <name type="scientific">Saccharopolyspora phatthalungensis</name>
    <dbReference type="NCBI Taxonomy" id="664693"/>
    <lineage>
        <taxon>Bacteria</taxon>
        <taxon>Bacillati</taxon>
        <taxon>Actinomycetota</taxon>
        <taxon>Actinomycetes</taxon>
        <taxon>Pseudonocardiales</taxon>
        <taxon>Pseudonocardiaceae</taxon>
        <taxon>Saccharopolyspora</taxon>
    </lineage>
</organism>
<dbReference type="RefSeq" id="WP_184732152.1">
    <property type="nucleotide sequence ID" value="NZ_JACHIW010000002.1"/>
</dbReference>
<dbReference type="Proteomes" id="UP000584374">
    <property type="component" value="Unassembled WGS sequence"/>
</dbReference>
<evidence type="ECO:0008006" key="3">
    <source>
        <dbReference type="Google" id="ProtNLM"/>
    </source>
</evidence>
<dbReference type="Gene3D" id="3.40.50.620">
    <property type="entry name" value="HUPs"/>
    <property type="match status" value="1"/>
</dbReference>
<evidence type="ECO:0000313" key="1">
    <source>
        <dbReference type="EMBL" id="MBB5159652.1"/>
    </source>
</evidence>
<proteinExistence type="predicted"/>
<protein>
    <recommendedName>
        <fullName evidence="3">tRNA(Ile)-lysidine synthase TilS/MesJ</fullName>
    </recommendedName>
</protein>
<gene>
    <name evidence="1" type="ORF">BJ970_007251</name>
</gene>
<dbReference type="InterPro" id="IPR014729">
    <property type="entry name" value="Rossmann-like_a/b/a_fold"/>
</dbReference>
<evidence type="ECO:0000313" key="2">
    <source>
        <dbReference type="Proteomes" id="UP000584374"/>
    </source>
</evidence>
<reference evidence="1 2" key="1">
    <citation type="submission" date="2020-08" db="EMBL/GenBank/DDBJ databases">
        <title>Sequencing the genomes of 1000 actinobacteria strains.</title>
        <authorList>
            <person name="Klenk H.-P."/>
        </authorList>
    </citation>
    <scope>NUCLEOTIDE SEQUENCE [LARGE SCALE GENOMIC DNA]</scope>
    <source>
        <strain evidence="1 2">DSM 45584</strain>
    </source>
</reference>
<comment type="caution">
    <text evidence="1">The sequence shown here is derived from an EMBL/GenBank/DDBJ whole genome shotgun (WGS) entry which is preliminary data.</text>
</comment>
<dbReference type="EMBL" id="JACHIW010000002">
    <property type="protein sequence ID" value="MBB5159652.1"/>
    <property type="molecule type" value="Genomic_DNA"/>
</dbReference>
<sequence length="407" mass="45081">MITWGRVNLLFSAGSRPIKAADELSLDELLLANRLPPSLFQAYEVPGDGSLRPVPITTTLSAVPNEHKVILQCIRNTDVDSLRANTFETHERDPLPVAAMFDFQYGKADAANRVHLVDDHTLRQVVSAKVAAFLSQHDIAPPIVAGVSGGGDSNTLVQGIRQHLEPGSRHAEQVVCFTLVMDPIWPESAAERAGELCAEAGFQHRVMYAEDIAELLGMNGSPVELWHEFAAQHGPDTSHFFGTFLINLVGRRICDQINSQHLLLGYNREDVLAELLFCLINGRRPMAFPLRRMNAVNCVLPVWDVPKAILDACYPQYSESNYAERVDTTTAQRSSIYFIAHCVDALVPQLSISLMQGIARLMDDLDGWQTLFPIAGTPLLRTGQGEDLSEAEVLAMLRRFFPSWQLT</sequence>
<dbReference type="SUPFAM" id="SSF52402">
    <property type="entry name" value="Adenine nucleotide alpha hydrolases-like"/>
    <property type="match status" value="1"/>
</dbReference>
<accession>A0A840QAT8</accession>
<name>A0A840QAT8_9PSEU</name>
<dbReference type="AlphaFoldDB" id="A0A840QAT8"/>
<keyword evidence="2" id="KW-1185">Reference proteome</keyword>